<keyword evidence="1" id="KW-0472">Membrane</keyword>
<gene>
    <name evidence="2" type="ORF">H3309_05490</name>
</gene>
<sequence length="130" mass="14620">MAYLRWPSLTLLWLCIIAAAAAMFFGASFGQFENPLSITAIVCGCLLFFRWLTDSERWAGFYTRSPPRPIDWNDIGRSVSDYLLFTAALVWAALFVARLLTGNDSGKDLLQSASFLMAMLLTLRADHHNH</sequence>
<dbReference type="AlphaFoldDB" id="A0A7G5IKN3"/>
<keyword evidence="1" id="KW-0812">Transmembrane</keyword>
<protein>
    <submittedName>
        <fullName evidence="2">Uncharacterized protein</fullName>
    </submittedName>
</protein>
<organism evidence="2 3">
    <name type="scientific">Sandaracinobacteroides saxicola</name>
    <dbReference type="NCBI Taxonomy" id="2759707"/>
    <lineage>
        <taxon>Bacteria</taxon>
        <taxon>Pseudomonadati</taxon>
        <taxon>Pseudomonadota</taxon>
        <taxon>Alphaproteobacteria</taxon>
        <taxon>Sphingomonadales</taxon>
        <taxon>Sphingosinicellaceae</taxon>
        <taxon>Sandaracinobacteroides</taxon>
    </lineage>
</organism>
<feature type="transmembrane region" description="Helical" evidence="1">
    <location>
        <begin position="82"/>
        <end position="101"/>
    </location>
</feature>
<feature type="transmembrane region" description="Helical" evidence="1">
    <location>
        <begin position="6"/>
        <end position="29"/>
    </location>
</feature>
<dbReference type="KEGG" id="sand:H3309_05490"/>
<keyword evidence="3" id="KW-1185">Reference proteome</keyword>
<reference evidence="2 3" key="1">
    <citation type="submission" date="2020-07" db="EMBL/GenBank/DDBJ databases">
        <title>Complete genome sequence for Sandaracinobacter sp. M6.</title>
        <authorList>
            <person name="Tang Y."/>
            <person name="Liu Q."/>
            <person name="Guo Z."/>
            <person name="Lei P."/>
            <person name="Huang B."/>
        </authorList>
    </citation>
    <scope>NUCLEOTIDE SEQUENCE [LARGE SCALE GENOMIC DNA]</scope>
    <source>
        <strain evidence="2 3">M6</strain>
    </source>
</reference>
<dbReference type="RefSeq" id="WP_182297748.1">
    <property type="nucleotide sequence ID" value="NZ_CP059851.1"/>
</dbReference>
<accession>A0A7G5IKN3</accession>
<evidence type="ECO:0000313" key="3">
    <source>
        <dbReference type="Proteomes" id="UP000515292"/>
    </source>
</evidence>
<dbReference type="Proteomes" id="UP000515292">
    <property type="component" value="Chromosome"/>
</dbReference>
<proteinExistence type="predicted"/>
<evidence type="ECO:0000313" key="2">
    <source>
        <dbReference type="EMBL" id="QMW23925.1"/>
    </source>
</evidence>
<evidence type="ECO:0000256" key="1">
    <source>
        <dbReference type="SAM" id="Phobius"/>
    </source>
</evidence>
<dbReference type="EMBL" id="CP059851">
    <property type="protein sequence ID" value="QMW23925.1"/>
    <property type="molecule type" value="Genomic_DNA"/>
</dbReference>
<feature type="transmembrane region" description="Helical" evidence="1">
    <location>
        <begin position="36"/>
        <end position="53"/>
    </location>
</feature>
<name>A0A7G5IKN3_9SPHN</name>
<keyword evidence="1" id="KW-1133">Transmembrane helix</keyword>